<keyword evidence="4" id="KW-0969">Cilium</keyword>
<sequence length="137" mass="15001">MGLLMDLLYTNKTGKLAIKALDVYAQKALLVTSNIANVETPGYKEVSLKPFEKALKEAYKPAIGMTKTHKGHIGGANTLNNFQPEVVISKEPGRLDGNNVNLDRVMTEMTDNSMMYNAVIVAAKKRGMIINSSIETK</sequence>
<organism evidence="4">
    <name type="scientific">hydrothermal vent metagenome</name>
    <dbReference type="NCBI Taxonomy" id="652676"/>
    <lineage>
        <taxon>unclassified sequences</taxon>
        <taxon>metagenomes</taxon>
        <taxon>ecological metagenomes</taxon>
    </lineage>
</organism>
<name>A0A3B1BVZ7_9ZZZZ</name>
<keyword evidence="3" id="KW-0975">Bacterial flagellum</keyword>
<dbReference type="GO" id="GO:0030694">
    <property type="term" value="C:bacterial-type flagellum basal body, rod"/>
    <property type="evidence" value="ECO:0007669"/>
    <property type="project" value="InterPro"/>
</dbReference>
<comment type="similarity">
    <text evidence="2">Belongs to the flagella basal body rod proteins family.</text>
</comment>
<evidence type="ECO:0000313" key="4">
    <source>
        <dbReference type="EMBL" id="VAX14850.1"/>
    </source>
</evidence>
<accession>A0A3B1BVZ7</accession>
<dbReference type="PIRSF" id="PIRSF002889">
    <property type="entry name" value="Rod_FlgB"/>
    <property type="match status" value="1"/>
</dbReference>
<evidence type="ECO:0000256" key="2">
    <source>
        <dbReference type="ARBA" id="ARBA00009677"/>
    </source>
</evidence>
<dbReference type="InterPro" id="IPR019776">
    <property type="entry name" value="Flagellar_basal_body_rod_CS"/>
</dbReference>
<dbReference type="AlphaFoldDB" id="A0A3B1BVZ7"/>
<keyword evidence="4" id="KW-0966">Cell projection</keyword>
<proteinExistence type="inferred from homology"/>
<protein>
    <submittedName>
        <fullName evidence="4">Flagellar basal-body rod protein FlgB</fullName>
    </submittedName>
</protein>
<evidence type="ECO:0000256" key="1">
    <source>
        <dbReference type="ARBA" id="ARBA00004117"/>
    </source>
</evidence>
<dbReference type="NCBIfam" id="TIGR01396">
    <property type="entry name" value="FlgB"/>
    <property type="match status" value="1"/>
</dbReference>
<dbReference type="PROSITE" id="PS00588">
    <property type="entry name" value="FLAGELLA_BB_ROD"/>
    <property type="match status" value="1"/>
</dbReference>
<keyword evidence="4" id="KW-0282">Flagellum</keyword>
<comment type="subcellular location">
    <subcellularLocation>
        <location evidence="1">Bacterial flagellum basal body</location>
    </subcellularLocation>
</comment>
<reference evidence="4" key="1">
    <citation type="submission" date="2018-06" db="EMBL/GenBank/DDBJ databases">
        <authorList>
            <person name="Zhirakovskaya E."/>
        </authorList>
    </citation>
    <scope>NUCLEOTIDE SEQUENCE</scope>
</reference>
<gene>
    <name evidence="4" type="ORF">MNBD_NITROSPINAE04-1915</name>
</gene>
<dbReference type="GO" id="GO:0071973">
    <property type="term" value="P:bacterial-type flagellum-dependent cell motility"/>
    <property type="evidence" value="ECO:0007669"/>
    <property type="project" value="InterPro"/>
</dbReference>
<dbReference type="EMBL" id="UOGA01000021">
    <property type="protein sequence ID" value="VAX14850.1"/>
    <property type="molecule type" value="Genomic_DNA"/>
</dbReference>
<dbReference type="InterPro" id="IPR006300">
    <property type="entry name" value="FlgB"/>
</dbReference>
<evidence type="ECO:0000256" key="3">
    <source>
        <dbReference type="ARBA" id="ARBA00023143"/>
    </source>
</evidence>